<dbReference type="Pfam" id="PF18809">
    <property type="entry name" value="PBECR1"/>
    <property type="match status" value="1"/>
</dbReference>
<keyword evidence="8" id="KW-1185">Reference proteome</keyword>
<organism evidence="5 8">
    <name type="scientific">Helicobacter muridarum</name>
    <dbReference type="NCBI Taxonomy" id="216"/>
    <lineage>
        <taxon>Bacteria</taxon>
        <taxon>Pseudomonadati</taxon>
        <taxon>Campylobacterota</taxon>
        <taxon>Epsilonproteobacteria</taxon>
        <taxon>Campylobacterales</taxon>
        <taxon>Helicobacteraceae</taxon>
        <taxon>Helicobacter</taxon>
    </lineage>
</organism>
<dbReference type="Proteomes" id="UP000029922">
    <property type="component" value="Unassembled WGS sequence"/>
</dbReference>
<dbReference type="EMBL" id="JRPD02000023">
    <property type="protein sequence ID" value="TLD98795.1"/>
    <property type="molecule type" value="Genomic_DNA"/>
</dbReference>
<feature type="compositionally biased region" description="Polar residues" evidence="2">
    <location>
        <begin position="720"/>
        <end position="733"/>
    </location>
</feature>
<proteinExistence type="predicted"/>
<evidence type="ECO:0000256" key="2">
    <source>
        <dbReference type="SAM" id="MobiDB-lite"/>
    </source>
</evidence>
<name>A0A377PTN5_9HELI</name>
<feature type="compositionally biased region" description="Basic and acidic residues" evidence="2">
    <location>
        <begin position="860"/>
        <end position="872"/>
    </location>
</feature>
<feature type="coiled-coil region" evidence="1">
    <location>
        <begin position="1260"/>
        <end position="1287"/>
    </location>
</feature>
<evidence type="ECO:0000259" key="3">
    <source>
        <dbReference type="Pfam" id="PF18809"/>
    </source>
</evidence>
<feature type="compositionally biased region" description="Basic and acidic residues" evidence="2">
    <location>
        <begin position="757"/>
        <end position="772"/>
    </location>
</feature>
<protein>
    <recommendedName>
        <fullName evidence="9">Phage-Barnase-EndoU-ColicinE5/D-RelE-like nuclease domain-containing protein</fullName>
    </recommendedName>
</protein>
<feature type="compositionally biased region" description="Basic and acidic residues" evidence="2">
    <location>
        <begin position="1145"/>
        <end position="1154"/>
    </location>
</feature>
<evidence type="ECO:0000259" key="4">
    <source>
        <dbReference type="Pfam" id="PF18810"/>
    </source>
</evidence>
<evidence type="ECO:0000313" key="5">
    <source>
        <dbReference type="EMBL" id="STQ85772.1"/>
    </source>
</evidence>
<feature type="compositionally biased region" description="Basic and acidic residues" evidence="2">
    <location>
        <begin position="783"/>
        <end position="796"/>
    </location>
</feature>
<dbReference type="Pfam" id="PF18810">
    <property type="entry name" value="PBECR2"/>
    <property type="match status" value="1"/>
</dbReference>
<reference evidence="6 7" key="1">
    <citation type="journal article" date="2014" name="Genome Announc.">
        <title>Draft genome sequences of eight enterohepatic helicobacter species isolated from both laboratory and wild rodents.</title>
        <authorList>
            <person name="Sheh A."/>
            <person name="Shen Z."/>
            <person name="Fox J.G."/>
        </authorList>
    </citation>
    <scope>NUCLEOTIDE SEQUENCE [LARGE SCALE GENOMIC DNA]</scope>
    <source>
        <strain evidence="6 7">ST1</strain>
    </source>
</reference>
<feature type="domain" description="Phage-Barnase-EndoU-ColicinE5/D-RelE like nuclease 2" evidence="4">
    <location>
        <begin position="525"/>
        <end position="632"/>
    </location>
</feature>
<evidence type="ECO:0000256" key="1">
    <source>
        <dbReference type="SAM" id="Coils"/>
    </source>
</evidence>
<evidence type="ECO:0000313" key="8">
    <source>
        <dbReference type="Proteomes" id="UP000255139"/>
    </source>
</evidence>
<dbReference type="InterPro" id="IPR041110">
    <property type="entry name" value="PBECR2"/>
</dbReference>
<feature type="compositionally biased region" description="Basic and acidic residues" evidence="2">
    <location>
        <begin position="1098"/>
        <end position="1138"/>
    </location>
</feature>
<feature type="compositionally biased region" description="Polar residues" evidence="2">
    <location>
        <begin position="803"/>
        <end position="831"/>
    </location>
</feature>
<evidence type="ECO:0000313" key="6">
    <source>
        <dbReference type="EMBL" id="TLD98795.1"/>
    </source>
</evidence>
<feature type="compositionally biased region" description="Basic and acidic residues" evidence="2">
    <location>
        <begin position="838"/>
        <end position="847"/>
    </location>
</feature>
<keyword evidence="1" id="KW-0175">Coiled coil</keyword>
<reference evidence="5 8" key="2">
    <citation type="submission" date="2018-06" db="EMBL/GenBank/DDBJ databases">
        <authorList>
            <consortium name="Pathogen Informatics"/>
            <person name="Doyle S."/>
        </authorList>
    </citation>
    <scope>NUCLEOTIDE SEQUENCE [LARGE SCALE GENOMIC DNA]</scope>
    <source>
        <strain evidence="5 8">NCTC12714</strain>
    </source>
</reference>
<gene>
    <name evidence="6" type="ORF">LS73_008190</name>
    <name evidence="5" type="ORF">NCTC12714_00560</name>
</gene>
<feature type="domain" description="Phage-Barnase-EndoU-ColicinE5/D-RelE-like nuclease" evidence="3">
    <location>
        <begin position="1482"/>
        <end position="1576"/>
    </location>
</feature>
<accession>A0A377PTN5</accession>
<feature type="region of interest" description="Disordered" evidence="2">
    <location>
        <begin position="1094"/>
        <end position="1179"/>
    </location>
</feature>
<feature type="compositionally biased region" description="Low complexity" evidence="2">
    <location>
        <begin position="695"/>
        <end position="708"/>
    </location>
</feature>
<feature type="region of interest" description="Disordered" evidence="2">
    <location>
        <begin position="1195"/>
        <end position="1232"/>
    </location>
</feature>
<dbReference type="InterPro" id="IPR041092">
    <property type="entry name" value="PBECR1"/>
</dbReference>
<feature type="compositionally biased region" description="Basic and acidic residues" evidence="2">
    <location>
        <begin position="1611"/>
        <end position="1636"/>
    </location>
</feature>
<dbReference type="RefSeq" id="WP_104692217.1">
    <property type="nucleotide sequence ID" value="NZ_FZML01000041.1"/>
</dbReference>
<feature type="region of interest" description="Disordered" evidence="2">
    <location>
        <begin position="681"/>
        <end position="886"/>
    </location>
</feature>
<dbReference type="EMBL" id="UGJE01000002">
    <property type="protein sequence ID" value="STQ85772.1"/>
    <property type="molecule type" value="Genomic_DNA"/>
</dbReference>
<dbReference type="Proteomes" id="UP000255139">
    <property type="component" value="Unassembled WGS sequence"/>
</dbReference>
<evidence type="ECO:0008006" key="9">
    <source>
        <dbReference type="Google" id="ProtNLM"/>
    </source>
</evidence>
<evidence type="ECO:0000313" key="7">
    <source>
        <dbReference type="Proteomes" id="UP000029922"/>
    </source>
</evidence>
<feature type="region of interest" description="Disordered" evidence="2">
    <location>
        <begin position="1611"/>
        <end position="1661"/>
    </location>
</feature>
<dbReference type="OrthoDB" id="5363441at2"/>
<sequence>MSRFAGALSDNLAHQSLEHQLGLALRYARDTKDFINTSIESLSKNEFKDDSEAIKVLKEFNYWREKLNKDSINSIFALKEAYETETNTKAKDEIATAIAEYKPKLQEFQEIIDAEVIEHNKALGYDDNNAKTKQAYKSALENITPEEMPKALNAEEVLQILQHFDNVENLKQHLETRGDSVLRNRIFNLLETTLKEPHFKYKKDNKDKYLKRFKDGKGSFYYVLITKNNDKTFITHFKNTDLDYLTRELENADEILKGDDIIASLKRPTGASGNTTKEATLDNNSTTDSIKNNLIELKQDINEVESLLQQNPSKALEYKLQENYANSITQAGNLLSYVENMAKELANNPSQLKDLAKLKSGIKDYIKIPYSIIVDSKGNALPLTDSAIRAAILYYFFEELNRLSKRMLNKALEALPKPILNNDIKHLTYQAKATQKESMNAVYKKANDIEVNYKKIQGLLPAPEATQNKIDSNLFFERKTPLEAEVENNVEIFIDSSNIKHAIPKDIATKWKETFNLKSLQDDFIPNFSQEIKEALAKEGIQEIRLKGGSLLKLMNENRMKYLDRIKPTLQEPHRIIMQDENTIIFAKNFGEQKHFTSVARNDNNEWIIRSNAPKSENGLNNKIEKGGYEIYNKNQANSQINASTPYDDIANSNIKLDKEHYTTDSTKPQTQKQADLIESNMKGKAHERQESTRQTANKQGTTATTTKSIERDYRAGSEGLNNHTSDSSQGLQDTRGANKRDNEPSNADGFKSQEIPQEKPQDNARAEENIRAEPSNSSFDTKSSDDILREGEGHNARIGFKQDNNIGFNAGGNSNEYQTSPRFRSRNVSLTHKGKKAKDSNIESKQAKRFFANAQNDEALPHSEPKSHSEALAEESIPQEDTQQTTKDIIKEAKQQKLSVKETQKQINENKLKQQIQAIQDYGDKYLEYSDYKFLEDRLQNEKNVKALAIDFLDDSIHVVKKIEVANTKDNIPITMLHIKKLISNSKQLSSNKIIEPLTGLKVDKDMLAGFTSDRTKAQIMGYALNDVNREKIPYALQNGINTQHLSDFQKELLKEIIEKINNEGKKLDIQKAKLDSNIESKQDSKRFFANAQNDEALPHSEPKSHSESKSHSERSEESIPQEKPKPTKDIIKEAKEQGLSVKETQKLVDENNAKQGTLELNPKPLAKLGRNTSQLGNANLTKTTASESLAPIEKHLDDSTIRSHTKEKELKKLQGNLPRKDLDSKNKEKQEIKQPLSLDVEKIEKAKERLSKPLIQEYETTRKELKELKNTKPILRQALQELKEIMGEDKFNSLNNQGMFRKKLTFRDMENYNYWKEYIDNDEYQPFFTKYDAIFADNKAKTEVKEEQLDEIGYKIKSIEWDLWNVPQNLRTQWGLQQEGNNFIALRDMAHKHGYSDNQTFKAQIEQYKKQNANNPNMRSNDKLYEVLTQNIKEWRDNIEKKINTNPIKEFGTNYAEFYHDGQNAVKKPLAEKQGQVAGAFYRDELGDIDLVWGKVTNAEKNKGYGLAHIIDKHPNLDLKLMADIVEKGEIKETFSGANIYYDDYILGINKGWGENGVIYGDNKWIVTAFNKGENHHLSNLDDFKKGKDFTTKLKPNSTTKKLNKDVSLDAQHDARNKKHDKAEKVEQVEKEADNFQSSSNPAGLLNPEEKALIQKSFK</sequence>